<reference evidence="1" key="1">
    <citation type="submission" date="2021-06" db="EMBL/GenBank/DDBJ databases">
        <authorList>
            <person name="Kallberg Y."/>
            <person name="Tangrot J."/>
            <person name="Rosling A."/>
        </authorList>
    </citation>
    <scope>NUCLEOTIDE SEQUENCE</scope>
    <source>
        <strain evidence="1">FL966</strain>
    </source>
</reference>
<comment type="caution">
    <text evidence="1">The sequence shown here is derived from an EMBL/GenBank/DDBJ whole genome shotgun (WGS) entry which is preliminary data.</text>
</comment>
<dbReference type="Proteomes" id="UP000789759">
    <property type="component" value="Unassembled WGS sequence"/>
</dbReference>
<name>A0A9N9PKB3_9GLOM</name>
<keyword evidence="2" id="KW-1185">Reference proteome</keyword>
<dbReference type="AlphaFoldDB" id="A0A9N9PKB3"/>
<accession>A0A9N9PKB3</accession>
<evidence type="ECO:0000313" key="2">
    <source>
        <dbReference type="Proteomes" id="UP000789759"/>
    </source>
</evidence>
<feature type="non-terminal residue" evidence="1">
    <location>
        <position position="57"/>
    </location>
</feature>
<proteinExistence type="predicted"/>
<gene>
    <name evidence="1" type="ORF">CPELLU_LOCUS20453</name>
</gene>
<feature type="non-terminal residue" evidence="1">
    <location>
        <position position="1"/>
    </location>
</feature>
<organism evidence="1 2">
    <name type="scientific">Cetraspora pellucida</name>
    <dbReference type="NCBI Taxonomy" id="1433469"/>
    <lineage>
        <taxon>Eukaryota</taxon>
        <taxon>Fungi</taxon>
        <taxon>Fungi incertae sedis</taxon>
        <taxon>Mucoromycota</taxon>
        <taxon>Glomeromycotina</taxon>
        <taxon>Glomeromycetes</taxon>
        <taxon>Diversisporales</taxon>
        <taxon>Gigasporaceae</taxon>
        <taxon>Cetraspora</taxon>
    </lineage>
</organism>
<evidence type="ECO:0000313" key="1">
    <source>
        <dbReference type="EMBL" id="CAG8828984.1"/>
    </source>
</evidence>
<protein>
    <submittedName>
        <fullName evidence="1">22930_t:CDS:1</fullName>
    </submittedName>
</protein>
<dbReference type="EMBL" id="CAJVQA010061449">
    <property type="protein sequence ID" value="CAG8828984.1"/>
    <property type="molecule type" value="Genomic_DNA"/>
</dbReference>
<sequence>DDIDNAYIADLGLTSYSKTSEVMGIIMTEIANGKCSPFKCKPGFDFGIPDCYVMLAE</sequence>